<evidence type="ECO:0000313" key="2">
    <source>
        <dbReference type="Proteomes" id="UP000194946"/>
    </source>
</evidence>
<sequence>MENDSIIVLKAGSLEKEVITLQSKDQEEALYYAFSLEKRIGKQTIKSVSWTSIADDIDVSNITTDKQTFQCLISGGTNYQNVGITFKVITSAGETRTFNSVLPIRPAGIMEAVGNNTVIVLGNSQEGARIEDISITPTGFNFKTTDGKSLDVVPEGIYIENGNMVVPEKIGKLPDDFVLNGNIYIAPDAYLTGTKTLPQGLSLNSNIVMTNGSVFFPKTINNNGLLCAA</sequence>
<dbReference type="AlphaFoldDB" id="A0A251ZSZ7"/>
<keyword evidence="2" id="KW-1185">Reference proteome</keyword>
<dbReference type="Proteomes" id="UP000194946">
    <property type="component" value="Unassembled WGS sequence"/>
</dbReference>
<name>A0A251ZSZ7_9PROT</name>
<reference evidence="2" key="1">
    <citation type="submission" date="2014-06" db="EMBL/GenBank/DDBJ databases">
        <authorList>
            <person name="Winans N.J."/>
            <person name="Newell P.D."/>
            <person name="Douglas A.E."/>
        </authorList>
    </citation>
    <scope>NUCLEOTIDE SEQUENCE [LARGE SCALE GENOMIC DNA]</scope>
    <source>
        <strain evidence="2">DmL_052</strain>
    </source>
</reference>
<dbReference type="InterPro" id="IPR056928">
    <property type="entry name" value="Gp77-like"/>
</dbReference>
<proteinExistence type="predicted"/>
<accession>A0A251ZSZ7</accession>
<dbReference type="EMBL" id="JOPB01000018">
    <property type="protein sequence ID" value="OUI77783.1"/>
    <property type="molecule type" value="Genomic_DNA"/>
</dbReference>
<dbReference type="Pfam" id="PF23148">
    <property type="entry name" value="Gp77"/>
    <property type="match status" value="1"/>
</dbReference>
<organism evidence="1 2">
    <name type="scientific">Commensalibacter intestini</name>
    <dbReference type="NCBI Taxonomy" id="479936"/>
    <lineage>
        <taxon>Bacteria</taxon>
        <taxon>Pseudomonadati</taxon>
        <taxon>Pseudomonadota</taxon>
        <taxon>Alphaproteobacteria</taxon>
        <taxon>Acetobacterales</taxon>
        <taxon>Acetobacteraceae</taxon>
    </lineage>
</organism>
<dbReference type="RefSeq" id="WP_008853930.1">
    <property type="nucleotide sequence ID" value="NZ_JOPB01000018.1"/>
</dbReference>
<protein>
    <submittedName>
        <fullName evidence="1">Uncharacterized protein</fullName>
    </submittedName>
</protein>
<comment type="caution">
    <text evidence="1">The sequence shown here is derived from an EMBL/GenBank/DDBJ whole genome shotgun (WGS) entry which is preliminary data.</text>
</comment>
<evidence type="ECO:0000313" key="1">
    <source>
        <dbReference type="EMBL" id="OUI77783.1"/>
    </source>
</evidence>
<gene>
    <name evidence="1" type="ORF">HK18_01180</name>
</gene>